<sequence length="165" mass="18798">MCMGAKMPIVHMKADDRRALRESIRVTRMASARDFLIEAISSLDEVELTLLQLGVLLLLEDGAPRTLKELAELVGRSPSATSRLVDQLVRRKLLLREEDPEDRRARRVTRSPRAARLVAELLDRRTDVQIKMMAALSDEERALVLRAFVILGEAAQRMTKKEVRR</sequence>
<dbReference type="InterPro" id="IPR036388">
    <property type="entry name" value="WH-like_DNA-bd_sf"/>
</dbReference>
<dbReference type="InterPro" id="IPR036390">
    <property type="entry name" value="WH_DNA-bd_sf"/>
</dbReference>
<dbReference type="EMBL" id="SSMQ01000012">
    <property type="protein sequence ID" value="TKD08900.1"/>
    <property type="molecule type" value="Genomic_DNA"/>
</dbReference>
<dbReference type="AlphaFoldDB" id="A0A4U1JDJ4"/>
<dbReference type="Gene3D" id="1.10.10.10">
    <property type="entry name" value="Winged helix-like DNA-binding domain superfamily/Winged helix DNA-binding domain"/>
    <property type="match status" value="1"/>
</dbReference>
<dbReference type="GO" id="GO:0003700">
    <property type="term" value="F:DNA-binding transcription factor activity"/>
    <property type="evidence" value="ECO:0007669"/>
    <property type="project" value="InterPro"/>
</dbReference>
<dbReference type="SUPFAM" id="SSF46785">
    <property type="entry name" value="Winged helix' DNA-binding domain"/>
    <property type="match status" value="1"/>
</dbReference>
<dbReference type="Proteomes" id="UP000309215">
    <property type="component" value="Unassembled WGS sequence"/>
</dbReference>
<dbReference type="OrthoDB" id="3696090at2"/>
<dbReference type="SMART" id="SM00347">
    <property type="entry name" value="HTH_MARR"/>
    <property type="match status" value="1"/>
</dbReference>
<gene>
    <name evidence="2" type="ORF">E8A74_14020</name>
</gene>
<evidence type="ECO:0000313" key="3">
    <source>
        <dbReference type="Proteomes" id="UP000309215"/>
    </source>
</evidence>
<accession>A0A4U1JDJ4</accession>
<comment type="caution">
    <text evidence="2">The sequence shown here is derived from an EMBL/GenBank/DDBJ whole genome shotgun (WGS) entry which is preliminary data.</text>
</comment>
<protein>
    <submittedName>
        <fullName evidence="2">MarR family transcriptional regulator</fullName>
    </submittedName>
</protein>
<dbReference type="InterPro" id="IPR039422">
    <property type="entry name" value="MarR/SlyA-like"/>
</dbReference>
<dbReference type="PROSITE" id="PS50995">
    <property type="entry name" value="HTH_MARR_2"/>
    <property type="match status" value="1"/>
</dbReference>
<proteinExistence type="predicted"/>
<dbReference type="PANTHER" id="PTHR33164">
    <property type="entry name" value="TRANSCRIPTIONAL REGULATOR, MARR FAMILY"/>
    <property type="match status" value="1"/>
</dbReference>
<keyword evidence="3" id="KW-1185">Reference proteome</keyword>
<reference evidence="2 3" key="1">
    <citation type="submission" date="2019-04" db="EMBL/GenBank/DDBJ databases">
        <authorList>
            <person name="Li Y."/>
            <person name="Wang J."/>
        </authorList>
    </citation>
    <scope>NUCLEOTIDE SEQUENCE [LARGE SCALE GENOMIC DNA]</scope>
    <source>
        <strain evidence="2 3">DSM 14668</strain>
    </source>
</reference>
<organism evidence="2 3">
    <name type="scientific">Polyangium fumosum</name>
    <dbReference type="NCBI Taxonomy" id="889272"/>
    <lineage>
        <taxon>Bacteria</taxon>
        <taxon>Pseudomonadati</taxon>
        <taxon>Myxococcota</taxon>
        <taxon>Polyangia</taxon>
        <taxon>Polyangiales</taxon>
        <taxon>Polyangiaceae</taxon>
        <taxon>Polyangium</taxon>
    </lineage>
</organism>
<dbReference type="PANTHER" id="PTHR33164:SF57">
    <property type="entry name" value="MARR-FAMILY TRANSCRIPTIONAL REGULATOR"/>
    <property type="match status" value="1"/>
</dbReference>
<dbReference type="GO" id="GO:0006950">
    <property type="term" value="P:response to stress"/>
    <property type="evidence" value="ECO:0007669"/>
    <property type="project" value="TreeGrafter"/>
</dbReference>
<feature type="domain" description="HTH marR-type" evidence="1">
    <location>
        <begin position="16"/>
        <end position="153"/>
    </location>
</feature>
<name>A0A4U1JDJ4_9BACT</name>
<evidence type="ECO:0000259" key="1">
    <source>
        <dbReference type="PROSITE" id="PS50995"/>
    </source>
</evidence>
<evidence type="ECO:0000313" key="2">
    <source>
        <dbReference type="EMBL" id="TKD08900.1"/>
    </source>
</evidence>
<dbReference type="Pfam" id="PF12802">
    <property type="entry name" value="MarR_2"/>
    <property type="match status" value="1"/>
</dbReference>
<dbReference type="InterPro" id="IPR000835">
    <property type="entry name" value="HTH_MarR-typ"/>
</dbReference>